<protein>
    <submittedName>
        <fullName evidence="2">Uncharacterized protein</fullName>
    </submittedName>
</protein>
<dbReference type="EMBL" id="KP797973">
    <property type="protein sequence ID" value="AJQ20925.1"/>
    <property type="molecule type" value="Genomic_DNA"/>
</dbReference>
<feature type="region of interest" description="Disordered" evidence="1">
    <location>
        <begin position="72"/>
        <end position="122"/>
    </location>
</feature>
<sequence>MSYILHIESGLKFEIDGKTAADLQAEIKGADLIIGNVTLRRMMEGVLQSANGFELIEGLSQEEKEETLEALDRAEAEKVKPTEDAGVKQGDGESNPVIDAEETVGQPVGDQNSQTVEDGSLEVNKDGSISLVVEGEEVLDEEAQARAEEVRRRMLGTTVAEAIADVENPKDDQALANAKAVLAKKSSEMRPASSTEERKRRHNKREEMVEAARASNYGPILAAVESGVVPGVYLSYVNPDMRWFQFPVTELADEANPHARTNTYVDLAPIVSGGWGFSLYVNGKSFTKRQKIKETDAESLVKAINEWLPQALAEAKAAV</sequence>
<proteinExistence type="predicted"/>
<reference evidence="2 3" key="1">
    <citation type="journal article" date="2015" name="Genome Announc.">
        <title>Genome Sequence of Salmonella enterica Phage Det7.</title>
        <authorList>
            <person name="Casjens S.R."/>
            <person name="Jacobs-Sera D."/>
            <person name="Hatfull G.F."/>
            <person name="Hendrix R.W."/>
        </authorList>
    </citation>
    <scope>NUCLEOTIDE SEQUENCE [LARGE SCALE GENOMIC DNA]</scope>
</reference>
<name>A0A0C5PS74_9CAUD</name>
<feature type="region of interest" description="Disordered" evidence="1">
    <location>
        <begin position="183"/>
        <end position="205"/>
    </location>
</feature>
<evidence type="ECO:0000256" key="1">
    <source>
        <dbReference type="SAM" id="MobiDB-lite"/>
    </source>
</evidence>
<organism evidence="2 3">
    <name type="scientific">Salmonella phage Det7</name>
    <dbReference type="NCBI Taxonomy" id="454798"/>
    <lineage>
        <taxon>Viruses</taxon>
        <taxon>Duplodnaviria</taxon>
        <taxon>Heunggongvirae</taxon>
        <taxon>Uroviricota</taxon>
        <taxon>Caudoviricetes</taxon>
        <taxon>Pantevenvirales</taxon>
        <taxon>Ackermannviridae</taxon>
        <taxon>Cvivirinae</taxon>
        <taxon>Kuttervirus</taxon>
        <taxon>Kuttervirus Det7</taxon>
    </lineage>
</organism>
<dbReference type="RefSeq" id="YP_009140283.1">
    <property type="nucleotide sequence ID" value="NC_027119.1"/>
</dbReference>
<feature type="compositionally biased region" description="Basic and acidic residues" evidence="1">
    <location>
        <begin position="72"/>
        <end position="86"/>
    </location>
</feature>
<gene>
    <name evidence="2" type="primary">106</name>
    <name evidence="2" type="ORF">DET7_106</name>
</gene>
<accession>A0A0C5PS74</accession>
<evidence type="ECO:0000313" key="2">
    <source>
        <dbReference type="EMBL" id="AJQ20925.1"/>
    </source>
</evidence>
<keyword evidence="3" id="KW-1185">Reference proteome</keyword>
<evidence type="ECO:0000313" key="3">
    <source>
        <dbReference type="Proteomes" id="UP000032405"/>
    </source>
</evidence>
<dbReference type="GeneID" id="24366651"/>
<dbReference type="KEGG" id="vg:24366651"/>
<dbReference type="Proteomes" id="UP000032405">
    <property type="component" value="Segment"/>
</dbReference>